<evidence type="ECO:0000313" key="9">
    <source>
        <dbReference type="EMBL" id="PRP78293.1"/>
    </source>
</evidence>
<dbReference type="AlphaFoldDB" id="A0A2P6N2X9"/>
<dbReference type="InterPro" id="IPR012132">
    <property type="entry name" value="GMC_OxRdtase"/>
</dbReference>
<evidence type="ECO:0000256" key="5">
    <source>
        <dbReference type="PIRSR" id="PIRSR000137-2"/>
    </source>
</evidence>
<dbReference type="EMBL" id="MDYQ01000231">
    <property type="protein sequence ID" value="PRP78293.1"/>
    <property type="molecule type" value="Genomic_DNA"/>
</dbReference>
<proteinExistence type="inferred from homology"/>
<keyword evidence="4 5" id="KW-0274">FAD</keyword>
<dbReference type="GO" id="GO:0016614">
    <property type="term" value="F:oxidoreductase activity, acting on CH-OH group of donors"/>
    <property type="evidence" value="ECO:0007669"/>
    <property type="project" value="InterPro"/>
</dbReference>
<feature type="signal peptide" evidence="6">
    <location>
        <begin position="1"/>
        <end position="16"/>
    </location>
</feature>
<organism evidence="9 10">
    <name type="scientific">Planoprotostelium fungivorum</name>
    <dbReference type="NCBI Taxonomy" id="1890364"/>
    <lineage>
        <taxon>Eukaryota</taxon>
        <taxon>Amoebozoa</taxon>
        <taxon>Evosea</taxon>
        <taxon>Variosea</taxon>
        <taxon>Cavosteliida</taxon>
        <taxon>Cavosteliaceae</taxon>
        <taxon>Planoprotostelium</taxon>
    </lineage>
</organism>
<comment type="cofactor">
    <cofactor evidence="1 5">
        <name>FAD</name>
        <dbReference type="ChEBI" id="CHEBI:57692"/>
    </cofactor>
</comment>
<evidence type="ECO:0000256" key="1">
    <source>
        <dbReference type="ARBA" id="ARBA00001974"/>
    </source>
</evidence>
<sequence length="607" mass="66425">MRHAFVLLALVAVTSAIFKQYDVFDYVVIGGGGAGSLFAARLSENPQRSVLVLEQGPNATCYKCDNTANMNDINDLYTSHGASQFTTPQAPAQRSFDQVKMAWPGGNTRIYQGISYPAHPNVYNQYPAGLSYETMLPYYRKYQDHYCNYLNQSVTGISPANCTKYHGSRGGPMGISQPWKSFSDSAFFKDMVADASELGVTYLADAWNGDDQKATPNHIFYQQLFRHSDNPSDVNTPRVRESTYSGYTPQRVLSRRNLSYKTEAQVIRIIFRDEVDRGDFFGVNVFAFPFTLQPAKQAVGVLYQKGDEIYAVFAKRQLVLAAGCLGSPKLLQISGVGPADLLASLGVPLRADNPFIGQNLAEQPLFSGVFKTKLPLSFTLQNFGLIGTMQLTSPLARHNYPDIQIQLLPTFPVQNTEAVAGLSPLQLVYPPQPYPQDPNALGAAPILNFIIIRTDPAARGSVNITGTSYRYNQQLDLGFSTDFGTYAGSEDYQAMAWALNYLRSKLDNSTAFGRKWIQTELVPGPAPAGGSQAYTDLLANAYGVDLSYHQTGGVNLGKATDQFGSVKGVSGITVCDNSVQPHPPNLNPTGAMLALCEYVADKLIQRT</sequence>
<accession>A0A2P6N2X9</accession>
<comment type="caution">
    <text evidence="9">The sequence shown here is derived from an EMBL/GenBank/DDBJ whole genome shotgun (WGS) entry which is preliminary data.</text>
</comment>
<dbReference type="SUPFAM" id="SSF51905">
    <property type="entry name" value="FAD/NAD(P)-binding domain"/>
    <property type="match status" value="1"/>
</dbReference>
<gene>
    <name evidence="9" type="ORF">PROFUN_13827</name>
</gene>
<dbReference type="Proteomes" id="UP000241769">
    <property type="component" value="Unassembled WGS sequence"/>
</dbReference>
<dbReference type="InParanoid" id="A0A2P6N2X9"/>
<dbReference type="InterPro" id="IPR000172">
    <property type="entry name" value="GMC_OxRdtase_N"/>
</dbReference>
<evidence type="ECO:0000259" key="7">
    <source>
        <dbReference type="Pfam" id="PF00732"/>
    </source>
</evidence>
<protein>
    <submittedName>
        <fullName evidence="9">Glucose-methanol-choline oxidoreductase</fullName>
    </submittedName>
</protein>
<dbReference type="PIRSF" id="PIRSF000137">
    <property type="entry name" value="Alcohol_oxidase"/>
    <property type="match status" value="1"/>
</dbReference>
<keyword evidence="6" id="KW-0732">Signal</keyword>
<dbReference type="PANTHER" id="PTHR11552:SF147">
    <property type="entry name" value="CHOLINE DEHYDROGENASE, MITOCHONDRIAL"/>
    <property type="match status" value="1"/>
</dbReference>
<dbReference type="PANTHER" id="PTHR11552">
    <property type="entry name" value="GLUCOSE-METHANOL-CHOLINE GMC OXIDOREDUCTASE"/>
    <property type="match status" value="1"/>
</dbReference>
<reference evidence="9 10" key="1">
    <citation type="journal article" date="2018" name="Genome Biol. Evol.">
        <title>Multiple Roots of Fruiting Body Formation in Amoebozoa.</title>
        <authorList>
            <person name="Hillmann F."/>
            <person name="Forbes G."/>
            <person name="Novohradska S."/>
            <person name="Ferling I."/>
            <person name="Riege K."/>
            <person name="Groth M."/>
            <person name="Westermann M."/>
            <person name="Marz M."/>
            <person name="Spaller T."/>
            <person name="Winckler T."/>
            <person name="Schaap P."/>
            <person name="Glockner G."/>
        </authorList>
    </citation>
    <scope>NUCLEOTIDE SEQUENCE [LARGE SCALE GENOMIC DNA]</scope>
    <source>
        <strain evidence="9 10">Jena</strain>
    </source>
</reference>
<dbReference type="Gene3D" id="3.30.560.10">
    <property type="entry name" value="Glucose Oxidase, domain 3"/>
    <property type="match status" value="1"/>
</dbReference>
<dbReference type="InterPro" id="IPR007867">
    <property type="entry name" value="GMC_OxRtase_C"/>
</dbReference>
<evidence type="ECO:0000256" key="3">
    <source>
        <dbReference type="ARBA" id="ARBA00022630"/>
    </source>
</evidence>
<name>A0A2P6N2X9_9EUKA</name>
<keyword evidence="10" id="KW-1185">Reference proteome</keyword>
<evidence type="ECO:0000256" key="4">
    <source>
        <dbReference type="ARBA" id="ARBA00022827"/>
    </source>
</evidence>
<dbReference type="OrthoDB" id="20088at2759"/>
<feature type="domain" description="Glucose-methanol-choline oxidoreductase N-terminal" evidence="7">
    <location>
        <begin position="25"/>
        <end position="364"/>
    </location>
</feature>
<evidence type="ECO:0000256" key="6">
    <source>
        <dbReference type="SAM" id="SignalP"/>
    </source>
</evidence>
<evidence type="ECO:0000313" key="10">
    <source>
        <dbReference type="Proteomes" id="UP000241769"/>
    </source>
</evidence>
<dbReference type="Pfam" id="PF05199">
    <property type="entry name" value="GMC_oxred_C"/>
    <property type="match status" value="1"/>
</dbReference>
<feature type="chain" id="PRO_5015201915" evidence="6">
    <location>
        <begin position="17"/>
        <end position="607"/>
    </location>
</feature>
<dbReference type="STRING" id="1890364.A0A2P6N2X9"/>
<feature type="domain" description="Glucose-methanol-choline oxidoreductase C-terminal" evidence="8">
    <location>
        <begin position="456"/>
        <end position="595"/>
    </location>
</feature>
<dbReference type="Gene3D" id="3.50.50.60">
    <property type="entry name" value="FAD/NAD(P)-binding domain"/>
    <property type="match status" value="1"/>
</dbReference>
<keyword evidence="3" id="KW-0285">Flavoprotein</keyword>
<dbReference type="InterPro" id="IPR036188">
    <property type="entry name" value="FAD/NAD-bd_sf"/>
</dbReference>
<comment type="similarity">
    <text evidence="2">Belongs to the GMC oxidoreductase family.</text>
</comment>
<dbReference type="GO" id="GO:0050660">
    <property type="term" value="F:flavin adenine dinucleotide binding"/>
    <property type="evidence" value="ECO:0007669"/>
    <property type="project" value="InterPro"/>
</dbReference>
<evidence type="ECO:0000259" key="8">
    <source>
        <dbReference type="Pfam" id="PF05199"/>
    </source>
</evidence>
<feature type="binding site" evidence="5">
    <location>
        <position position="266"/>
    </location>
    <ligand>
        <name>FAD</name>
        <dbReference type="ChEBI" id="CHEBI:57692"/>
    </ligand>
</feature>
<evidence type="ECO:0000256" key="2">
    <source>
        <dbReference type="ARBA" id="ARBA00010790"/>
    </source>
</evidence>
<dbReference type="Pfam" id="PF00732">
    <property type="entry name" value="GMC_oxred_N"/>
    <property type="match status" value="1"/>
</dbReference>